<dbReference type="Proteomes" id="UP000224915">
    <property type="component" value="Unassembled WGS sequence"/>
</dbReference>
<evidence type="ECO:0000313" key="5">
    <source>
        <dbReference type="EMBL" id="PFG19232.1"/>
    </source>
</evidence>
<keyword evidence="6" id="KW-1185">Reference proteome</keyword>
<name>A0A2A9CZV6_9MICO</name>
<feature type="compositionally biased region" description="Gly residues" evidence="1">
    <location>
        <begin position="604"/>
        <end position="622"/>
    </location>
</feature>
<feature type="region of interest" description="Disordered" evidence="1">
    <location>
        <begin position="593"/>
        <end position="622"/>
    </location>
</feature>
<evidence type="ECO:0000256" key="1">
    <source>
        <dbReference type="SAM" id="MobiDB-lite"/>
    </source>
</evidence>
<dbReference type="EMBL" id="PDJD01000001">
    <property type="protein sequence ID" value="PFG19232.1"/>
    <property type="molecule type" value="Genomic_DNA"/>
</dbReference>
<gene>
    <name evidence="5" type="ORF">ATL40_0789</name>
</gene>
<feature type="transmembrane region" description="Helical" evidence="2">
    <location>
        <begin position="476"/>
        <end position="497"/>
    </location>
</feature>
<dbReference type="InterPro" id="IPR048389">
    <property type="entry name" value="YciQ-like_C"/>
</dbReference>
<keyword evidence="2" id="KW-0472">Membrane</keyword>
<feature type="domain" description="DUF2207" evidence="3">
    <location>
        <begin position="49"/>
        <end position="245"/>
    </location>
</feature>
<evidence type="ECO:0000313" key="6">
    <source>
        <dbReference type="Proteomes" id="UP000224915"/>
    </source>
</evidence>
<feature type="region of interest" description="Disordered" evidence="1">
    <location>
        <begin position="298"/>
        <end position="324"/>
    </location>
</feature>
<feature type="domain" description="Predicted membrane protein YciQ-like C-terminal" evidence="4">
    <location>
        <begin position="314"/>
        <end position="553"/>
    </location>
</feature>
<feature type="transmembrane region" description="Helical" evidence="2">
    <location>
        <begin position="273"/>
        <end position="294"/>
    </location>
</feature>
<comment type="caution">
    <text evidence="5">The sequence shown here is derived from an EMBL/GenBank/DDBJ whole genome shotgun (WGS) entry which is preliminary data.</text>
</comment>
<evidence type="ECO:0000259" key="3">
    <source>
        <dbReference type="Pfam" id="PF09972"/>
    </source>
</evidence>
<dbReference type="Pfam" id="PF09972">
    <property type="entry name" value="DUF2207"/>
    <property type="match status" value="1"/>
</dbReference>
<sequence length="622" mass="63755">MAPEFAARRWGGRPAVTLVGYLGLLLAALMTVSVVSAVPASADAPEEWRVTRYALQAQLLPDGAAQVSLDLTFDFGDESGHGPYLTLPELQEIAGDDDHYRVLPISGVSASSPTAPADLQVTHEDGWAELRIGDPEVEITGEHRYVIEYTIGGLIEPDQAAGEAGPDSGPDALYWNVVGDGWEVPLTDVSVGVSAPAEPEAMACYHGGVGSDTGCPIAADATAGGSVVGASVDSLDAGEGMTIAVDYPAGSFPEAAIELAPRTSLGNTFSTDAAPLGAAGLVGLGGVAGVVALARTRGRDARPHGGRGIQPPRTDPPEGAGPGEVGVLIDHRAQRSDGVAVLVDLAVRNWIRLEAAPALEEDGAVTTDATGGEDLVVVRVPADQRSRAERLRPYEEAFLERLVAGGDRVQLGADPSAATVAFHELGQALEGAVLERGWYAVAPSRARGRWLLAGGLLVLVGLAATVALAFTLGWGLLGLAVIAVGIAAMACAGLAPARTASGTTALRHAQGFASYLENLARDRARWDSAEEVFSRYLPYAVALNIETTWVHAFRPGADSPAREDITPGWYSGGAMSVPFWVAFDEGGVSDHVTNVSTPVSSGSGTSGGSVGGGASGGGGGGW</sequence>
<reference evidence="5 6" key="1">
    <citation type="submission" date="2017-10" db="EMBL/GenBank/DDBJ databases">
        <title>Sequencing the genomes of 1000 actinobacteria strains.</title>
        <authorList>
            <person name="Klenk H.-P."/>
        </authorList>
    </citation>
    <scope>NUCLEOTIDE SEQUENCE [LARGE SCALE GENOMIC DNA]</scope>
    <source>
        <strain evidence="5 6">DSM 21801</strain>
    </source>
</reference>
<protein>
    <submittedName>
        <fullName evidence="5">Putative membrane protein DUF2207</fullName>
    </submittedName>
</protein>
<evidence type="ECO:0000256" key="2">
    <source>
        <dbReference type="SAM" id="Phobius"/>
    </source>
</evidence>
<keyword evidence="2" id="KW-0812">Transmembrane</keyword>
<evidence type="ECO:0000259" key="4">
    <source>
        <dbReference type="Pfam" id="PF20990"/>
    </source>
</evidence>
<dbReference type="RefSeq" id="WP_098468383.1">
    <property type="nucleotide sequence ID" value="NZ_PDJD01000001.1"/>
</dbReference>
<dbReference type="InterPro" id="IPR018702">
    <property type="entry name" value="DUF2207"/>
</dbReference>
<organism evidence="5 6">
    <name type="scientific">Serinibacter salmoneus</name>
    <dbReference type="NCBI Taxonomy" id="556530"/>
    <lineage>
        <taxon>Bacteria</taxon>
        <taxon>Bacillati</taxon>
        <taxon>Actinomycetota</taxon>
        <taxon>Actinomycetes</taxon>
        <taxon>Micrococcales</taxon>
        <taxon>Beutenbergiaceae</taxon>
        <taxon>Serinibacter</taxon>
    </lineage>
</organism>
<dbReference type="Pfam" id="PF20990">
    <property type="entry name" value="DUF2207_C"/>
    <property type="match status" value="1"/>
</dbReference>
<dbReference type="AlphaFoldDB" id="A0A2A9CZV6"/>
<proteinExistence type="predicted"/>
<dbReference type="OrthoDB" id="143710at2"/>
<accession>A0A2A9CZV6</accession>
<keyword evidence="2" id="KW-1133">Transmembrane helix</keyword>
<feature type="transmembrane region" description="Helical" evidence="2">
    <location>
        <begin position="450"/>
        <end position="470"/>
    </location>
</feature>